<dbReference type="EC" id="3.1.-.-" evidence="8 9"/>
<dbReference type="PANTHER" id="PTHR11472">
    <property type="entry name" value="DNA REPAIR DEAD HELICASE RAD3/XP-D SUBFAMILY MEMBER"/>
    <property type="match status" value="1"/>
</dbReference>
<dbReference type="EMBL" id="JADCLJ010000024">
    <property type="protein sequence ID" value="MBE4910253.1"/>
    <property type="molecule type" value="Genomic_DNA"/>
</dbReference>
<dbReference type="Pfam" id="PF13307">
    <property type="entry name" value="Helicase_C_2"/>
    <property type="match status" value="1"/>
</dbReference>
<dbReference type="InterPro" id="IPR013520">
    <property type="entry name" value="Ribonucl_H"/>
</dbReference>
<dbReference type="InterPro" id="IPR012337">
    <property type="entry name" value="RNaseH-like_sf"/>
</dbReference>
<dbReference type="SUPFAM" id="SSF53098">
    <property type="entry name" value="Ribonuclease H-like"/>
    <property type="match status" value="1"/>
</dbReference>
<keyword evidence="13" id="KW-1185">Reference proteome</keyword>
<gene>
    <name evidence="8 9 12" type="primary">dinG</name>
    <name evidence="12" type="ORF">IMZ08_19635</name>
</gene>
<keyword evidence="2 8" id="KW-0540">Nuclease</keyword>
<feature type="domain" description="Helicase C-terminal" evidence="11">
    <location>
        <begin position="752"/>
        <end position="927"/>
    </location>
</feature>
<comment type="similarity">
    <text evidence="8 9">Belongs to the helicase family. DinG subfamily. Type 2 sub-subfamily.</text>
</comment>
<evidence type="ECO:0000259" key="11">
    <source>
        <dbReference type="PROSITE" id="PS51194"/>
    </source>
</evidence>
<evidence type="ECO:0000256" key="7">
    <source>
        <dbReference type="ARBA" id="ARBA00048954"/>
    </source>
</evidence>
<dbReference type="InterPro" id="IPR006054">
    <property type="entry name" value="DnaQ"/>
</dbReference>
<dbReference type="SMART" id="SM00487">
    <property type="entry name" value="DEXDc"/>
    <property type="match status" value="1"/>
</dbReference>
<dbReference type="PANTHER" id="PTHR11472:SF34">
    <property type="entry name" value="REGULATOR OF TELOMERE ELONGATION HELICASE 1"/>
    <property type="match status" value="1"/>
</dbReference>
<keyword evidence="6 8" id="KW-0067">ATP-binding</keyword>
<dbReference type="Pfam" id="PF00270">
    <property type="entry name" value="DEAD"/>
    <property type="match status" value="1"/>
</dbReference>
<sequence>MNQRYVVVDLETTGNSPKKGDKIIQFAAVVIEDGEIVERFASFINPGREIPPFIEQFTGISNQVVHNAPSFQLIAPEIESLLEGAYFVAHNVPFDLTFLQEELINSGCKPFEGPTLDTVELARIVIPSTDSYKLGQLAENFSLAHDNPHQADSDAEVTAEILLKILLKLRELPLVTCTRLLQYATYLKSDLHKILSQIIEEKETMPHRDSESYDVYRGIALKKKDKIIHDRSISDVNYDSIKKDLFSNEGHLSNHIQQYEEREGQLKMMDTIMQAFLEQKHSIVEAGTGIGKSFAYLLPAILFAKQTGRTIIISTKTIQLQQQLIDHEIPILSNTIPLPFQATVLKGRGHYLCLRRFEQVLYEQESNYDMILAKAQILVWLTETETGDVDELNLPSGGKLLWNRIKSEKNSNLGKECPWRSRCFYRRAKRQAQQSEIIITNHSLLFADLLSEGDILPGYEEVIIDEAHHLETVASSHLGIKLDYLDVTNLLSRLGFSDSKDLVGNVIKIFRGIGLDTDHTFPLIESLNKEIKQQLDDLFTEIRTFALEHHKQVQTSINRVNIPLDESVQNDQSWGRIVETMLHLSTNIDSLYTVVNNQYDSFKSLQKLVTPMQKGTIYDYFSVVESIKSINEKLTLLLLGKQSNMVSWVEADTKGAKNAAYLFSQPINISEELKATFFSRKKSIILTSATLSIKGSFEFMIERLGLSDYKPFAVTIPSPFNYKEQAAVLIPNDLPEINEVTEDEYVHAISIHIAEIALKTNGRMLILFTSYDMLKKTHSTLKELAFLEDFVIIGQGVSSGSRTKLTKNFQAFEKSILLGTNSFWEGVDIPGEDLTALVIVRLPFSPPTDPMYATHAKRIKESGGNPFKELALPEAILRFKQGFGRLVRSKQDHGVVFIFDRRITSTSYGNQFIKALPEVSVIENSLTNLLETIDKWI</sequence>
<organism evidence="12 13">
    <name type="scientific">Litchfieldia luteola</name>
    <dbReference type="NCBI Taxonomy" id="682179"/>
    <lineage>
        <taxon>Bacteria</taxon>
        <taxon>Bacillati</taxon>
        <taxon>Bacillota</taxon>
        <taxon>Bacilli</taxon>
        <taxon>Bacillales</taxon>
        <taxon>Bacillaceae</taxon>
        <taxon>Litchfieldia</taxon>
    </lineage>
</organism>
<evidence type="ECO:0000256" key="3">
    <source>
        <dbReference type="ARBA" id="ARBA00022741"/>
    </source>
</evidence>
<dbReference type="InterPro" id="IPR001650">
    <property type="entry name" value="Helicase_C-like"/>
</dbReference>
<dbReference type="PROSITE" id="PS51193">
    <property type="entry name" value="HELICASE_ATP_BIND_2"/>
    <property type="match status" value="1"/>
</dbReference>
<evidence type="ECO:0000256" key="6">
    <source>
        <dbReference type="ARBA" id="ARBA00022840"/>
    </source>
</evidence>
<dbReference type="SMART" id="SM00479">
    <property type="entry name" value="EXOIII"/>
    <property type="match status" value="1"/>
</dbReference>
<dbReference type="SMART" id="SM00491">
    <property type="entry name" value="HELICc2"/>
    <property type="match status" value="1"/>
</dbReference>
<dbReference type="InterPro" id="IPR014001">
    <property type="entry name" value="Helicase_ATP-bd"/>
</dbReference>
<dbReference type="RefSeq" id="WP_193539507.1">
    <property type="nucleotide sequence ID" value="NZ_JADCLJ010000024.1"/>
</dbReference>
<dbReference type="NCBIfam" id="TIGR01407">
    <property type="entry name" value="dinG_rel"/>
    <property type="match status" value="1"/>
</dbReference>
<evidence type="ECO:0000256" key="9">
    <source>
        <dbReference type="RuleBase" id="RU364106"/>
    </source>
</evidence>
<reference evidence="12 13" key="1">
    <citation type="submission" date="2020-10" db="EMBL/GenBank/DDBJ databases">
        <title>Bacillus sp. HD4P25, an endophyte from a halophyte.</title>
        <authorList>
            <person name="Sun J.-Q."/>
        </authorList>
    </citation>
    <scope>NUCLEOTIDE SEQUENCE [LARGE SCALE GENOMIC DNA]</scope>
    <source>
        <strain evidence="12 13">YIM 93174</strain>
    </source>
</reference>
<dbReference type="GO" id="GO:0004386">
    <property type="term" value="F:helicase activity"/>
    <property type="evidence" value="ECO:0007669"/>
    <property type="project" value="UniProtKB-KW"/>
</dbReference>
<dbReference type="InterPro" id="IPR006310">
    <property type="entry name" value="DinG"/>
</dbReference>
<comment type="caution">
    <text evidence="12">The sequence shown here is derived from an EMBL/GenBank/DDBJ whole genome shotgun (WGS) entry which is preliminary data.</text>
</comment>
<dbReference type="NCBIfam" id="TIGR00573">
    <property type="entry name" value="dnaq"/>
    <property type="match status" value="1"/>
</dbReference>
<feature type="binding site" evidence="8">
    <location>
        <begin position="286"/>
        <end position="293"/>
    </location>
    <ligand>
        <name>ATP</name>
        <dbReference type="ChEBI" id="CHEBI:30616"/>
    </ligand>
</feature>
<dbReference type="SUPFAM" id="SSF52540">
    <property type="entry name" value="P-loop containing nucleoside triphosphate hydrolases"/>
    <property type="match status" value="1"/>
</dbReference>
<dbReference type="InterPro" id="IPR045028">
    <property type="entry name" value="DinG/Rad3-like"/>
</dbReference>
<comment type="cofactor">
    <cofactor evidence="1">
        <name>[4Fe-4S] cluster</name>
        <dbReference type="ChEBI" id="CHEBI:49883"/>
    </cofactor>
</comment>
<dbReference type="NCBIfam" id="NF005981">
    <property type="entry name" value="PRK08074.1"/>
    <property type="match status" value="1"/>
</dbReference>
<evidence type="ECO:0000259" key="10">
    <source>
        <dbReference type="PROSITE" id="PS51193"/>
    </source>
</evidence>
<dbReference type="PROSITE" id="PS51194">
    <property type="entry name" value="HELICASE_CTER"/>
    <property type="match status" value="1"/>
</dbReference>
<evidence type="ECO:0000256" key="1">
    <source>
        <dbReference type="ARBA" id="ARBA00001966"/>
    </source>
</evidence>
<dbReference type="Proteomes" id="UP001516662">
    <property type="component" value="Unassembled WGS sequence"/>
</dbReference>
<keyword evidence="5 8" id="KW-0269">Exonuclease</keyword>
<dbReference type="InterPro" id="IPR027417">
    <property type="entry name" value="P-loop_NTPase"/>
</dbReference>
<dbReference type="InterPro" id="IPR036397">
    <property type="entry name" value="RNaseH_sf"/>
</dbReference>
<proteinExistence type="inferred from homology"/>
<comment type="catalytic activity">
    <reaction evidence="7">
        <text>ATP + H2O = ADP + phosphate + H(+)</text>
        <dbReference type="Rhea" id="RHEA:13065"/>
        <dbReference type="ChEBI" id="CHEBI:15377"/>
        <dbReference type="ChEBI" id="CHEBI:15378"/>
        <dbReference type="ChEBI" id="CHEBI:30616"/>
        <dbReference type="ChEBI" id="CHEBI:43474"/>
        <dbReference type="ChEBI" id="CHEBI:456216"/>
        <dbReference type="EC" id="5.6.2.3"/>
    </reaction>
</comment>
<dbReference type="InterPro" id="IPR006555">
    <property type="entry name" value="ATP-dep_Helicase_C"/>
</dbReference>
<keyword evidence="4 8" id="KW-0378">Hydrolase</keyword>
<evidence type="ECO:0000313" key="12">
    <source>
        <dbReference type="EMBL" id="MBE4910253.1"/>
    </source>
</evidence>
<protein>
    <recommendedName>
        <fullName evidence="8 9">3'-5' exonuclease DinG</fullName>
        <ecNumber evidence="8 9">3.1.-.-</ecNumber>
    </recommendedName>
</protein>
<dbReference type="CDD" id="cd06127">
    <property type="entry name" value="DEDDh"/>
    <property type="match status" value="1"/>
</dbReference>
<dbReference type="Gene3D" id="3.40.50.300">
    <property type="entry name" value="P-loop containing nucleotide triphosphate hydrolases"/>
    <property type="match status" value="2"/>
</dbReference>
<evidence type="ECO:0000256" key="5">
    <source>
        <dbReference type="ARBA" id="ARBA00022839"/>
    </source>
</evidence>
<keyword evidence="12" id="KW-0347">Helicase</keyword>
<dbReference type="InterPro" id="IPR014013">
    <property type="entry name" value="Helic_SF1/SF2_ATP-bd_DinG/Rad3"/>
</dbReference>
<dbReference type="InterPro" id="IPR011545">
    <property type="entry name" value="DEAD/DEAH_box_helicase_dom"/>
</dbReference>
<feature type="short sequence motif" description="DEAH box" evidence="8">
    <location>
        <begin position="465"/>
        <end position="468"/>
    </location>
</feature>
<evidence type="ECO:0000256" key="2">
    <source>
        <dbReference type="ARBA" id="ARBA00022722"/>
    </source>
</evidence>
<evidence type="ECO:0000313" key="13">
    <source>
        <dbReference type="Proteomes" id="UP001516662"/>
    </source>
</evidence>
<name>A0ABR9QP28_9BACI</name>
<comment type="function">
    <text evidence="8 9">3'-5' exonuclease.</text>
</comment>
<feature type="domain" description="Helicase ATP-binding" evidence="10">
    <location>
        <begin position="251"/>
        <end position="538"/>
    </location>
</feature>
<evidence type="ECO:0000256" key="8">
    <source>
        <dbReference type="HAMAP-Rule" id="MF_02206"/>
    </source>
</evidence>
<keyword evidence="3 8" id="KW-0547">Nucleotide-binding</keyword>
<dbReference type="HAMAP" id="MF_02206">
    <property type="entry name" value="DinG_exonucl"/>
    <property type="match status" value="1"/>
</dbReference>
<accession>A0ABR9QP28</accession>
<evidence type="ECO:0000256" key="4">
    <source>
        <dbReference type="ARBA" id="ARBA00022801"/>
    </source>
</evidence>
<dbReference type="Gene3D" id="3.30.420.10">
    <property type="entry name" value="Ribonuclease H-like superfamily/Ribonuclease H"/>
    <property type="match status" value="1"/>
</dbReference>
<dbReference type="Pfam" id="PF00929">
    <property type="entry name" value="RNase_T"/>
    <property type="match status" value="1"/>
</dbReference>